<dbReference type="eggNOG" id="ENOG502ZPZ5">
    <property type="taxonomic scope" value="Bacteria"/>
</dbReference>
<accession>D6YUR2</accession>
<proteinExistence type="predicted"/>
<sequence>MKINKKILSLPPYISTSWTNVESLHMEHTSLIISLYNGESVSIPDVDPQLLESIFDAHASFIESGGDQPPKQPQTATFQFPFAQGGLQTGEFPFKFGAGGFENFQAAMQHNPEQANMDNLPEEILSKIRSLSKILIPKEALESAPKGEPHCNCMYCQVAKALHEGWDGQNAWDNEEDKKEERVIDVSQEEVRDSDLQFQQWQIIQTDEKMYTVTNKLDTEEKYNVFLGHPVGCTCGKEGCEHILAVLKS</sequence>
<dbReference type="RefSeq" id="WP_013181599.1">
    <property type="nucleotide sequence ID" value="NC_014225.1"/>
</dbReference>
<keyword evidence="1" id="KW-0863">Zinc-finger</keyword>
<dbReference type="KEGG" id="wch:wcw_0502"/>
<dbReference type="PROSITE" id="PS50966">
    <property type="entry name" value="ZF_SWIM"/>
    <property type="match status" value="1"/>
</dbReference>
<keyword evidence="4" id="KW-1185">Reference proteome</keyword>
<organism evidence="3 4">
    <name type="scientific">Waddlia chondrophila (strain ATCC VR-1470 / WSU 86-1044)</name>
    <dbReference type="NCBI Taxonomy" id="716544"/>
    <lineage>
        <taxon>Bacteria</taxon>
        <taxon>Pseudomonadati</taxon>
        <taxon>Chlamydiota</taxon>
        <taxon>Chlamydiia</taxon>
        <taxon>Parachlamydiales</taxon>
        <taxon>Waddliaceae</taxon>
        <taxon>Waddlia</taxon>
    </lineage>
</organism>
<dbReference type="OrthoDB" id="20760at2"/>
<dbReference type="HOGENOM" id="CLU_100138_0_0_0"/>
<dbReference type="STRING" id="716544.wcw_0502"/>
<dbReference type="GO" id="GO:0008270">
    <property type="term" value="F:zinc ion binding"/>
    <property type="evidence" value="ECO:0007669"/>
    <property type="project" value="UniProtKB-KW"/>
</dbReference>
<name>D6YUR2_WADCW</name>
<evidence type="ECO:0000313" key="3">
    <source>
        <dbReference type="EMBL" id="ADI37873.1"/>
    </source>
</evidence>
<evidence type="ECO:0000313" key="4">
    <source>
        <dbReference type="Proteomes" id="UP000001505"/>
    </source>
</evidence>
<protein>
    <recommendedName>
        <fullName evidence="2">SWIM-type domain-containing protein</fullName>
    </recommendedName>
</protein>
<keyword evidence="1" id="KW-0862">Zinc</keyword>
<feature type="domain" description="SWIM-type" evidence="2">
    <location>
        <begin position="211"/>
        <end position="247"/>
    </location>
</feature>
<dbReference type="InterPro" id="IPR007527">
    <property type="entry name" value="Znf_SWIM"/>
</dbReference>
<evidence type="ECO:0000256" key="1">
    <source>
        <dbReference type="PROSITE-ProRule" id="PRU00325"/>
    </source>
</evidence>
<gene>
    <name evidence="3" type="ordered locus">wcw_0502</name>
</gene>
<reference evidence="3 4" key="1">
    <citation type="journal article" date="2010" name="PLoS ONE">
        <title>The Waddlia genome: a window into chlamydial biology.</title>
        <authorList>
            <person name="Bertelli C."/>
            <person name="Collyn F."/>
            <person name="Croxatto A."/>
            <person name="Ruckert C."/>
            <person name="Polkinghorne A."/>
            <person name="Kebbi-Beghdadi C."/>
            <person name="Goesmann A."/>
            <person name="Vaughan L."/>
            <person name="Greub G."/>
        </authorList>
    </citation>
    <scope>NUCLEOTIDE SEQUENCE [LARGE SCALE GENOMIC DNA]</scope>
    <source>
        <strain evidence="4">ATCC VR-1470 / WSU 86-1044</strain>
    </source>
</reference>
<evidence type="ECO:0000259" key="2">
    <source>
        <dbReference type="PROSITE" id="PS50966"/>
    </source>
</evidence>
<keyword evidence="1" id="KW-0479">Metal-binding</keyword>
<dbReference type="Proteomes" id="UP000001505">
    <property type="component" value="Chromosome"/>
</dbReference>
<dbReference type="AlphaFoldDB" id="D6YUR2"/>
<dbReference type="EMBL" id="CP001928">
    <property type="protein sequence ID" value="ADI37873.1"/>
    <property type="molecule type" value="Genomic_DNA"/>
</dbReference>